<dbReference type="FunFam" id="1.10.287.1080:FF:000001">
    <property type="entry name" value="Nucleoside triphosphate pyrophosphohydrolase"/>
    <property type="match status" value="1"/>
</dbReference>
<dbReference type="RefSeq" id="WP_148334715.1">
    <property type="nucleotide sequence ID" value="NZ_CABIYT010000011.1"/>
</dbReference>
<evidence type="ECO:0000313" key="2">
    <source>
        <dbReference type="Proteomes" id="UP000509126"/>
    </source>
</evidence>
<keyword evidence="1" id="KW-0378">Hydrolase</keyword>
<name>A0A6N1KPD9_ACILW</name>
<gene>
    <name evidence="1" type="primary">mazG</name>
    <name evidence="1" type="ORF">FOB19_15325</name>
</gene>
<dbReference type="GO" id="GO:0006203">
    <property type="term" value="P:dGTP catabolic process"/>
    <property type="evidence" value="ECO:0007669"/>
    <property type="project" value="TreeGrafter"/>
</dbReference>
<accession>A0A6N1KPD9</accession>
<dbReference type="NCBIfam" id="TIGR00444">
    <property type="entry name" value="mazG"/>
    <property type="match status" value="1"/>
</dbReference>
<dbReference type="InterPro" id="IPR048011">
    <property type="entry name" value="NTP-PPase_MazG-like_C"/>
</dbReference>
<sequence length="270" mass="30945">MEQLLKVIRELREKCPWDQQQTPESLTKYAIEEAYEVEAAVRSGKVDDVRDELGDLLLQVVFQSQMYSEQGAFDFQDVVQAITDKLVRRHPHVFQAEQFAQLSPEDVSELWKEIKQQEKQGKPRSRLDDIKYAPALVQADEIQKNVAKIGFDFPDMAGAYAKLEEELAELKEAVAGEDSDEIQEEFGDCLFSLVNVGRKLGISSEMALLGTIHKFRTRFALMEDQAQLQQLDLEKLSLTELDQLWEQAKLELKQRAAHEKNTLSNRSDVD</sequence>
<dbReference type="InterPro" id="IPR048015">
    <property type="entry name" value="NTP-PPase_MazG-like_N"/>
</dbReference>
<dbReference type="InterPro" id="IPR004518">
    <property type="entry name" value="MazG-like_dom"/>
</dbReference>
<dbReference type="GO" id="GO:0046052">
    <property type="term" value="P:UTP catabolic process"/>
    <property type="evidence" value="ECO:0007669"/>
    <property type="project" value="TreeGrafter"/>
</dbReference>
<dbReference type="PANTHER" id="PTHR30522">
    <property type="entry name" value="NUCLEOSIDE TRIPHOSPHATE PYROPHOSPHOHYDROLASE"/>
    <property type="match status" value="1"/>
</dbReference>
<proteinExistence type="predicted"/>
<dbReference type="CDD" id="cd11529">
    <property type="entry name" value="NTP-PPase_MazG_Cterm"/>
    <property type="match status" value="1"/>
</dbReference>
<dbReference type="GO" id="GO:0046076">
    <property type="term" value="P:dTTP catabolic process"/>
    <property type="evidence" value="ECO:0007669"/>
    <property type="project" value="TreeGrafter"/>
</dbReference>
<dbReference type="Proteomes" id="UP000509126">
    <property type="component" value="Chromosome"/>
</dbReference>
<dbReference type="EC" id="3.6.1.9" evidence="1"/>
<dbReference type="GO" id="GO:0046061">
    <property type="term" value="P:dATP catabolic process"/>
    <property type="evidence" value="ECO:0007669"/>
    <property type="project" value="TreeGrafter"/>
</dbReference>
<protein>
    <submittedName>
        <fullName evidence="1">Nucleoside triphosphate pyrophosphohydrolase</fullName>
        <ecNumber evidence="1">3.6.1.9</ecNumber>
    </submittedName>
</protein>
<dbReference type="GO" id="GO:0006950">
    <property type="term" value="P:response to stress"/>
    <property type="evidence" value="ECO:0007669"/>
    <property type="project" value="UniProtKB-ARBA"/>
</dbReference>
<evidence type="ECO:0000313" key="1">
    <source>
        <dbReference type="EMBL" id="QKU22641.1"/>
    </source>
</evidence>
<dbReference type="GO" id="GO:0046047">
    <property type="term" value="P:TTP catabolic process"/>
    <property type="evidence" value="ECO:0007669"/>
    <property type="project" value="TreeGrafter"/>
</dbReference>
<dbReference type="InterPro" id="IPR011551">
    <property type="entry name" value="NTP_PyrPHydrolase_MazG"/>
</dbReference>
<organism evidence="1 2">
    <name type="scientific">Acinetobacter lwoffii</name>
    <dbReference type="NCBI Taxonomy" id="28090"/>
    <lineage>
        <taxon>Bacteria</taxon>
        <taxon>Pseudomonadati</taxon>
        <taxon>Pseudomonadota</taxon>
        <taxon>Gammaproteobacteria</taxon>
        <taxon>Moraxellales</taxon>
        <taxon>Moraxellaceae</taxon>
        <taxon>Acinetobacter</taxon>
    </lineage>
</organism>
<dbReference type="Pfam" id="PF03819">
    <property type="entry name" value="MazG"/>
    <property type="match status" value="2"/>
</dbReference>
<reference evidence="1 2" key="1">
    <citation type="submission" date="2019-11" db="EMBL/GenBank/DDBJ databases">
        <title>FDA dAtabase for Regulatory Grade micrObial Sequences (FDA-ARGOS): Supporting development and validation of Infectious Disease Dx tests.</title>
        <authorList>
            <person name="Patel R."/>
            <person name="Rucinski S."/>
            <person name="Tallon L."/>
            <person name="Sadzewicz L."/>
            <person name="Vavikolanu K."/>
            <person name="Mehta A."/>
            <person name="Aluvathingal J."/>
            <person name="Nadendla S."/>
            <person name="Nandy P."/>
            <person name="Geyer C."/>
            <person name="Yan Y."/>
            <person name="Sichtig H."/>
        </authorList>
    </citation>
    <scope>NUCLEOTIDE SEQUENCE [LARGE SCALE GENOMIC DNA]</scope>
    <source>
        <strain evidence="1 2">FDAARGOS_557</strain>
    </source>
</reference>
<dbReference type="GO" id="GO:0046081">
    <property type="term" value="P:dUTP catabolic process"/>
    <property type="evidence" value="ECO:0007669"/>
    <property type="project" value="TreeGrafter"/>
</dbReference>
<dbReference type="NCBIfam" id="NF007113">
    <property type="entry name" value="PRK09562.1"/>
    <property type="match status" value="1"/>
</dbReference>
<dbReference type="GO" id="GO:0047429">
    <property type="term" value="F:nucleoside triphosphate diphosphatase activity"/>
    <property type="evidence" value="ECO:0007669"/>
    <property type="project" value="UniProtKB-EC"/>
</dbReference>
<dbReference type="PANTHER" id="PTHR30522:SF0">
    <property type="entry name" value="NUCLEOSIDE TRIPHOSPHATE PYROPHOSPHOHYDROLASE"/>
    <property type="match status" value="1"/>
</dbReference>
<dbReference type="EMBL" id="CP054803">
    <property type="protein sequence ID" value="QKU22641.1"/>
    <property type="molecule type" value="Genomic_DNA"/>
</dbReference>
<dbReference type="Gene3D" id="1.10.287.1080">
    <property type="entry name" value="MazG-like"/>
    <property type="match status" value="2"/>
</dbReference>
<dbReference type="SUPFAM" id="SSF101386">
    <property type="entry name" value="all-alpha NTP pyrophosphatases"/>
    <property type="match status" value="2"/>
</dbReference>
<dbReference type="CDD" id="cd11528">
    <property type="entry name" value="NTP-PPase_MazG_Nterm"/>
    <property type="match status" value="1"/>
</dbReference>
<dbReference type="AlphaFoldDB" id="A0A6N1KPD9"/>